<evidence type="ECO:0000256" key="3">
    <source>
        <dbReference type="ARBA" id="ARBA00022443"/>
    </source>
</evidence>
<dbReference type="GO" id="GO:0033565">
    <property type="term" value="C:ESCRT-0 complex"/>
    <property type="evidence" value="ECO:0007669"/>
    <property type="project" value="TreeGrafter"/>
</dbReference>
<feature type="region of interest" description="Disordered" evidence="8">
    <location>
        <begin position="154"/>
        <end position="174"/>
    </location>
</feature>
<evidence type="ECO:0008006" key="13">
    <source>
        <dbReference type="Google" id="ProtNLM"/>
    </source>
</evidence>
<dbReference type="InterPro" id="IPR001452">
    <property type="entry name" value="SH3_domain"/>
</dbReference>
<dbReference type="InterPro" id="IPR003903">
    <property type="entry name" value="UIM_dom"/>
</dbReference>
<dbReference type="InterPro" id="IPR050670">
    <property type="entry name" value="STAM"/>
</dbReference>
<gene>
    <name evidence="11" type="ORF">MCOS_LOCUS4051</name>
</gene>
<feature type="region of interest" description="Disordered" evidence="8">
    <location>
        <begin position="290"/>
        <end position="314"/>
    </location>
</feature>
<evidence type="ECO:0000259" key="9">
    <source>
        <dbReference type="PROSITE" id="PS50002"/>
    </source>
</evidence>
<dbReference type="Gene3D" id="1.20.5.1940">
    <property type="match status" value="1"/>
</dbReference>
<evidence type="ECO:0000256" key="1">
    <source>
        <dbReference type="ARBA" id="ARBA00004177"/>
    </source>
</evidence>
<name>A0A0R3UAV2_MESCO</name>
<evidence type="ECO:0000313" key="12">
    <source>
        <dbReference type="Proteomes" id="UP000267029"/>
    </source>
</evidence>
<dbReference type="STRING" id="53468.A0A0R3UAV2"/>
<dbReference type="Pfam" id="PF00018">
    <property type="entry name" value="SH3_1"/>
    <property type="match status" value="1"/>
</dbReference>
<dbReference type="PROSITE" id="PS50330">
    <property type="entry name" value="UIM"/>
    <property type="match status" value="1"/>
</dbReference>
<dbReference type="Proteomes" id="UP000267029">
    <property type="component" value="Unassembled WGS sequence"/>
</dbReference>
<accession>A0A0R3UAV2</accession>
<evidence type="ECO:0000259" key="10">
    <source>
        <dbReference type="PROSITE" id="PS50179"/>
    </source>
</evidence>
<sequence length="582" mass="64024">MEAAIDKCCDLKSLDDNWGLILQISDTYAVGQPKQCLKCISKKIFQNNPHTSMKALTLLDSCVKNAGNTFARELSSKDFISTFKQKYPSIIHRNFIMFRSRSCWDLSGHGRRNTEAIRNSSKSFDFNLLTFISLLATLYTWVRREHPSHIRELEGSLNAAKQTTNKEKEKSLQAKEEEDLAKAIALSLTDTGGRPAALNNQTPQSSSTPAGTAAYPALPTASSTIPSRNLGKVRALYDFEAAEDNELTFKAGEIIVVLDDSDPNWWKGSNHRGEGLFPVQFVTKDDTAEADAKASQQTTNSVTKVTKEAEEEKPARIDPQLLENCLEMLHDADPTGVSRPDPEELPQMESRCRAMEPLIDRELEEVDTRINDVEALKQRLLDAFAEYHDIVARSPPAPAFSAASMFPGGQQQQQQPVFNPAVPASYQYMYGKPGEPYAQQYSIPPPPQGPQPMYMPAQPMANLDPSCQPPVHAPGAPMVAYGVGAYIPPQPPSGYHGQPVAPVYGQPQGPLHAYVPQPVYAYAPNDDAVAVEPSHWPQTQQHADPGAYTEQPPEEVDRSESGTPQTNPPASQPPPSAQTYIN</sequence>
<keyword evidence="12" id="KW-1185">Reference proteome</keyword>
<dbReference type="AlphaFoldDB" id="A0A0R3UAV2"/>
<dbReference type="GO" id="GO:0043328">
    <property type="term" value="P:protein transport to vacuole involved in ubiquitin-dependent protein catabolic process via the multivesicular body sorting pathway"/>
    <property type="evidence" value="ECO:0007669"/>
    <property type="project" value="TreeGrafter"/>
</dbReference>
<evidence type="ECO:0000256" key="2">
    <source>
        <dbReference type="ARBA" id="ARBA00009666"/>
    </source>
</evidence>
<feature type="domain" description="SH3" evidence="9">
    <location>
        <begin position="228"/>
        <end position="287"/>
    </location>
</feature>
<dbReference type="PROSITE" id="PS50002">
    <property type="entry name" value="SH3"/>
    <property type="match status" value="1"/>
</dbReference>
<keyword evidence="6" id="KW-0653">Protein transport</keyword>
<dbReference type="PRINTS" id="PR00452">
    <property type="entry name" value="SH3DOMAIN"/>
</dbReference>
<comment type="similarity">
    <text evidence="2">Belongs to the STAM family.</text>
</comment>
<evidence type="ECO:0000256" key="7">
    <source>
        <dbReference type="PROSITE-ProRule" id="PRU00192"/>
    </source>
</evidence>
<reference evidence="11 12" key="1">
    <citation type="submission" date="2018-10" db="EMBL/GenBank/DDBJ databases">
        <authorList>
            <consortium name="Pathogen Informatics"/>
        </authorList>
    </citation>
    <scope>NUCLEOTIDE SEQUENCE [LARGE SCALE GENOMIC DNA]</scope>
</reference>
<dbReference type="SMART" id="SM00288">
    <property type="entry name" value="VHS"/>
    <property type="match status" value="1"/>
</dbReference>
<keyword evidence="4" id="KW-0813">Transport</keyword>
<dbReference type="InterPro" id="IPR002014">
    <property type="entry name" value="VHS_dom"/>
</dbReference>
<evidence type="ECO:0000313" key="11">
    <source>
        <dbReference type="EMBL" id="VDD78048.1"/>
    </source>
</evidence>
<dbReference type="SUPFAM" id="SSF50044">
    <property type="entry name" value="SH3-domain"/>
    <property type="match status" value="1"/>
</dbReference>
<dbReference type="Pfam" id="PF00790">
    <property type="entry name" value="VHS"/>
    <property type="match status" value="1"/>
</dbReference>
<evidence type="ECO:0000256" key="6">
    <source>
        <dbReference type="ARBA" id="ARBA00022927"/>
    </source>
</evidence>
<dbReference type="InterPro" id="IPR008942">
    <property type="entry name" value="ENTH_VHS"/>
</dbReference>
<dbReference type="Gene3D" id="2.30.30.40">
    <property type="entry name" value="SH3 Domains"/>
    <property type="match status" value="1"/>
</dbReference>
<dbReference type="InterPro" id="IPR036028">
    <property type="entry name" value="SH3-like_dom_sf"/>
</dbReference>
<dbReference type="OrthoDB" id="10068368at2759"/>
<protein>
    <recommendedName>
        <fullName evidence="13">SH3 domain-containing protein</fullName>
    </recommendedName>
</protein>
<organism evidence="11 12">
    <name type="scientific">Mesocestoides corti</name>
    <name type="common">Flatworm</name>
    <dbReference type="NCBI Taxonomy" id="53468"/>
    <lineage>
        <taxon>Eukaryota</taxon>
        <taxon>Metazoa</taxon>
        <taxon>Spiralia</taxon>
        <taxon>Lophotrochozoa</taxon>
        <taxon>Platyhelminthes</taxon>
        <taxon>Cestoda</taxon>
        <taxon>Eucestoda</taxon>
        <taxon>Cyclophyllidea</taxon>
        <taxon>Mesocestoididae</taxon>
        <taxon>Mesocestoides</taxon>
    </lineage>
</organism>
<comment type="subcellular location">
    <subcellularLocation>
        <location evidence="1">Endosome</location>
    </subcellularLocation>
</comment>
<dbReference type="EMBL" id="UXSR01001220">
    <property type="protein sequence ID" value="VDD78048.1"/>
    <property type="molecule type" value="Genomic_DNA"/>
</dbReference>
<dbReference type="CDD" id="cd11820">
    <property type="entry name" value="SH3_STAM"/>
    <property type="match status" value="1"/>
</dbReference>
<evidence type="ECO:0000256" key="4">
    <source>
        <dbReference type="ARBA" id="ARBA00022448"/>
    </source>
</evidence>
<dbReference type="SMART" id="SM00326">
    <property type="entry name" value="SH3"/>
    <property type="match status" value="1"/>
</dbReference>
<dbReference type="PANTHER" id="PTHR45929">
    <property type="entry name" value="JAK PATHWAY SIGNAL TRANSDUCTION ADAPTOR MOLECULE"/>
    <property type="match status" value="1"/>
</dbReference>
<dbReference type="GO" id="GO:0043130">
    <property type="term" value="F:ubiquitin binding"/>
    <property type="evidence" value="ECO:0007669"/>
    <property type="project" value="InterPro"/>
</dbReference>
<dbReference type="PROSITE" id="PS50179">
    <property type="entry name" value="VHS"/>
    <property type="match status" value="1"/>
</dbReference>
<dbReference type="Gene3D" id="1.25.40.90">
    <property type="match status" value="1"/>
</dbReference>
<evidence type="ECO:0000256" key="5">
    <source>
        <dbReference type="ARBA" id="ARBA00022753"/>
    </source>
</evidence>
<evidence type="ECO:0000256" key="8">
    <source>
        <dbReference type="SAM" id="MobiDB-lite"/>
    </source>
</evidence>
<proteinExistence type="inferred from homology"/>
<feature type="region of interest" description="Disordered" evidence="8">
    <location>
        <begin position="191"/>
        <end position="221"/>
    </location>
</feature>
<feature type="region of interest" description="Disordered" evidence="8">
    <location>
        <begin position="533"/>
        <end position="582"/>
    </location>
</feature>
<feature type="compositionally biased region" description="Basic and acidic residues" evidence="8">
    <location>
        <begin position="305"/>
        <end position="314"/>
    </location>
</feature>
<keyword evidence="3 7" id="KW-0728">SH3 domain</keyword>
<keyword evidence="5" id="KW-0967">Endosome</keyword>
<dbReference type="SUPFAM" id="SSF48464">
    <property type="entry name" value="ENTH/VHS domain"/>
    <property type="match status" value="1"/>
</dbReference>
<feature type="compositionally biased region" description="Pro residues" evidence="8">
    <location>
        <begin position="566"/>
        <end position="576"/>
    </location>
</feature>
<feature type="compositionally biased region" description="Basic and acidic residues" evidence="8">
    <location>
        <begin position="164"/>
        <end position="174"/>
    </location>
</feature>
<feature type="domain" description="VHS" evidence="10">
    <location>
        <begin position="8"/>
        <end position="83"/>
    </location>
</feature>
<feature type="compositionally biased region" description="Polar residues" evidence="8">
    <location>
        <begin position="198"/>
        <end position="210"/>
    </location>
</feature>
<dbReference type="GO" id="GO:0035091">
    <property type="term" value="F:phosphatidylinositol binding"/>
    <property type="evidence" value="ECO:0007669"/>
    <property type="project" value="InterPro"/>
</dbReference>
<dbReference type="PANTHER" id="PTHR45929:SF3">
    <property type="entry name" value="JAK PATHWAY SIGNAL TRANSDUCTION ADAPTOR MOLECULE"/>
    <property type="match status" value="1"/>
</dbReference>